<proteinExistence type="predicted"/>
<comment type="caution">
    <text evidence="1">The sequence shown here is derived from an EMBL/GenBank/DDBJ whole genome shotgun (WGS) entry which is preliminary data.</text>
</comment>
<protein>
    <submittedName>
        <fullName evidence="1">Uncharacterized protein</fullName>
    </submittedName>
</protein>
<name>X1AK96_9ZZZZ</name>
<dbReference type="InterPro" id="IPR003787">
    <property type="entry name" value="Sulphur_relay_DsrE/F-like"/>
</dbReference>
<dbReference type="Pfam" id="PF02635">
    <property type="entry name" value="DsrE"/>
    <property type="match status" value="1"/>
</dbReference>
<feature type="non-terminal residue" evidence="1">
    <location>
        <position position="66"/>
    </location>
</feature>
<gene>
    <name evidence="1" type="ORF">S01H4_11014</name>
</gene>
<dbReference type="PANTHER" id="PTHR34874">
    <property type="entry name" value="PROTEIN YCHN"/>
    <property type="match status" value="1"/>
</dbReference>
<dbReference type="PANTHER" id="PTHR34874:SF1">
    <property type="entry name" value="PROTEIN YCHN"/>
    <property type="match status" value="1"/>
</dbReference>
<reference evidence="1" key="1">
    <citation type="journal article" date="2014" name="Front. Microbiol.">
        <title>High frequency of phylogenetically diverse reductive dehalogenase-homologous genes in deep subseafloor sedimentary metagenomes.</title>
        <authorList>
            <person name="Kawai M."/>
            <person name="Futagami T."/>
            <person name="Toyoda A."/>
            <person name="Takaki Y."/>
            <person name="Nishi S."/>
            <person name="Hori S."/>
            <person name="Arai W."/>
            <person name="Tsubouchi T."/>
            <person name="Morono Y."/>
            <person name="Uchiyama I."/>
            <person name="Ito T."/>
            <person name="Fujiyama A."/>
            <person name="Inagaki F."/>
            <person name="Takami H."/>
        </authorList>
    </citation>
    <scope>NUCLEOTIDE SEQUENCE</scope>
    <source>
        <strain evidence="1">Expedition CK06-06</strain>
    </source>
</reference>
<dbReference type="AlphaFoldDB" id="X1AK96"/>
<sequence length="66" mass="7334">MSVLIIINDGPYGTEKAYNALRLAMTLKKQNPEMKVRIFLLADSVSCELPDQKTPSGYYNVEGILA</sequence>
<evidence type="ECO:0000313" key="1">
    <source>
        <dbReference type="EMBL" id="GAG69957.1"/>
    </source>
</evidence>
<dbReference type="InterPro" id="IPR027396">
    <property type="entry name" value="DsrEFH-like"/>
</dbReference>
<organism evidence="1">
    <name type="scientific">marine sediment metagenome</name>
    <dbReference type="NCBI Taxonomy" id="412755"/>
    <lineage>
        <taxon>unclassified sequences</taxon>
        <taxon>metagenomes</taxon>
        <taxon>ecological metagenomes</taxon>
    </lineage>
</organism>
<dbReference type="EMBL" id="BART01004360">
    <property type="protein sequence ID" value="GAG69957.1"/>
    <property type="molecule type" value="Genomic_DNA"/>
</dbReference>
<dbReference type="GO" id="GO:0005829">
    <property type="term" value="C:cytosol"/>
    <property type="evidence" value="ECO:0007669"/>
    <property type="project" value="TreeGrafter"/>
</dbReference>
<dbReference type="SUPFAM" id="SSF75169">
    <property type="entry name" value="DsrEFH-like"/>
    <property type="match status" value="1"/>
</dbReference>
<dbReference type="Gene3D" id="3.40.1260.10">
    <property type="entry name" value="DsrEFH-like"/>
    <property type="match status" value="1"/>
</dbReference>
<accession>X1AK96</accession>